<proteinExistence type="predicted"/>
<reference evidence="2" key="1">
    <citation type="submission" date="2022-01" db="EMBL/GenBank/DDBJ databases">
        <authorList>
            <person name="King R."/>
        </authorList>
    </citation>
    <scope>NUCLEOTIDE SEQUENCE</scope>
</reference>
<keyword evidence="3" id="KW-1185">Reference proteome</keyword>
<evidence type="ECO:0000313" key="2">
    <source>
        <dbReference type="EMBL" id="CAH1390192.1"/>
    </source>
</evidence>
<name>A0A9P0E847_NEZVI</name>
<sequence>MSMCLTQPFEYSNTLVQVGSPKDQILDRSPPATNERLYKREVNPRTSHCFLPLGVPESTSRQSPSSLLETCTR</sequence>
<dbReference type="AlphaFoldDB" id="A0A9P0E847"/>
<organism evidence="2 3">
    <name type="scientific">Nezara viridula</name>
    <name type="common">Southern green stink bug</name>
    <name type="synonym">Cimex viridulus</name>
    <dbReference type="NCBI Taxonomy" id="85310"/>
    <lineage>
        <taxon>Eukaryota</taxon>
        <taxon>Metazoa</taxon>
        <taxon>Ecdysozoa</taxon>
        <taxon>Arthropoda</taxon>
        <taxon>Hexapoda</taxon>
        <taxon>Insecta</taxon>
        <taxon>Pterygota</taxon>
        <taxon>Neoptera</taxon>
        <taxon>Paraneoptera</taxon>
        <taxon>Hemiptera</taxon>
        <taxon>Heteroptera</taxon>
        <taxon>Panheteroptera</taxon>
        <taxon>Pentatomomorpha</taxon>
        <taxon>Pentatomoidea</taxon>
        <taxon>Pentatomidae</taxon>
        <taxon>Pentatominae</taxon>
        <taxon>Nezara</taxon>
    </lineage>
</organism>
<dbReference type="EMBL" id="OV725077">
    <property type="protein sequence ID" value="CAH1390192.1"/>
    <property type="molecule type" value="Genomic_DNA"/>
</dbReference>
<accession>A0A9P0E847</accession>
<feature type="region of interest" description="Disordered" evidence="1">
    <location>
        <begin position="53"/>
        <end position="73"/>
    </location>
</feature>
<gene>
    <name evidence="2" type="ORF">NEZAVI_LOCUS1434</name>
</gene>
<protein>
    <submittedName>
        <fullName evidence="2">Uncharacterized protein</fullName>
    </submittedName>
</protein>
<evidence type="ECO:0000313" key="3">
    <source>
        <dbReference type="Proteomes" id="UP001152798"/>
    </source>
</evidence>
<evidence type="ECO:0000256" key="1">
    <source>
        <dbReference type="SAM" id="MobiDB-lite"/>
    </source>
</evidence>
<feature type="compositionally biased region" description="Polar residues" evidence="1">
    <location>
        <begin position="57"/>
        <end position="73"/>
    </location>
</feature>
<dbReference type="Proteomes" id="UP001152798">
    <property type="component" value="Chromosome 1"/>
</dbReference>